<dbReference type="EMBL" id="KQ964246">
    <property type="protein sequence ID" value="KXJ96204.1"/>
    <property type="molecule type" value="Genomic_DNA"/>
</dbReference>
<dbReference type="PANTHER" id="PTHR42070">
    <property type="entry name" value="FILAMENT ASSOCIATED PROTEIN, PUTATIVE (AFU_ORTHOLOGUE AFUA_8G06630)-RELATED"/>
    <property type="match status" value="1"/>
</dbReference>
<dbReference type="CDD" id="cd14688">
    <property type="entry name" value="bZIP_YAP"/>
    <property type="match status" value="1"/>
</dbReference>
<gene>
    <name evidence="2" type="ORF">Micbo1qcDRAFT_158423</name>
</gene>
<dbReference type="InParanoid" id="A0A136JGE0"/>
<feature type="region of interest" description="Disordered" evidence="1">
    <location>
        <begin position="1"/>
        <end position="56"/>
    </location>
</feature>
<accession>A0A136JGE0</accession>
<organism evidence="2 3">
    <name type="scientific">Microdochium bolleyi</name>
    <dbReference type="NCBI Taxonomy" id="196109"/>
    <lineage>
        <taxon>Eukaryota</taxon>
        <taxon>Fungi</taxon>
        <taxon>Dikarya</taxon>
        <taxon>Ascomycota</taxon>
        <taxon>Pezizomycotina</taxon>
        <taxon>Sordariomycetes</taxon>
        <taxon>Xylariomycetidae</taxon>
        <taxon>Xylariales</taxon>
        <taxon>Microdochiaceae</taxon>
        <taxon>Microdochium</taxon>
    </lineage>
</organism>
<evidence type="ECO:0000313" key="2">
    <source>
        <dbReference type="EMBL" id="KXJ96204.1"/>
    </source>
</evidence>
<dbReference type="OrthoDB" id="4505928at2759"/>
<feature type="compositionally biased region" description="Polar residues" evidence="1">
    <location>
        <begin position="30"/>
        <end position="45"/>
    </location>
</feature>
<proteinExistence type="predicted"/>
<evidence type="ECO:0000256" key="1">
    <source>
        <dbReference type="SAM" id="MobiDB-lite"/>
    </source>
</evidence>
<sequence>MPRNQSQSSRPASLSAAHASASPMRGQPRIDTSVSEQTAARTSRLSENKRRHRARRKEYVADLERRLAESRQHGVQATREVQLAAQLVDRENASLRQLLNLAGFRHEEISAWLRLVSSSGEPGPAWRACVAKARDCARHHAASQGATTGPADARLPSRLSPVRSTDDPDGEKPSPSSQDRAATGHTPPTRHCTPCQPERSCPSVASPSFSAKMPSVPRVNPPCRLLSYLEQNPGADLTQVPVNPGDTDAVLQIGDGEVGVECGRAYEMLMRYATTEDKMDTIAQALEAGCKPDGGGRCAVKREVVWQVLDGMCG</sequence>
<evidence type="ECO:0000313" key="3">
    <source>
        <dbReference type="Proteomes" id="UP000070501"/>
    </source>
</evidence>
<evidence type="ECO:0008006" key="4">
    <source>
        <dbReference type="Google" id="ProtNLM"/>
    </source>
</evidence>
<dbReference type="AlphaFoldDB" id="A0A136JGE0"/>
<dbReference type="Proteomes" id="UP000070501">
    <property type="component" value="Unassembled WGS sequence"/>
</dbReference>
<name>A0A136JGE0_9PEZI</name>
<protein>
    <recommendedName>
        <fullName evidence="4">BZIP domain-containing protein</fullName>
    </recommendedName>
</protein>
<feature type="region of interest" description="Disordered" evidence="1">
    <location>
        <begin position="140"/>
        <end position="198"/>
    </location>
</feature>
<reference evidence="3" key="1">
    <citation type="submission" date="2016-02" db="EMBL/GenBank/DDBJ databases">
        <title>Draft genome sequence of Microdochium bolleyi, a fungal endophyte of beachgrass.</title>
        <authorList>
            <consortium name="DOE Joint Genome Institute"/>
            <person name="David A.S."/>
            <person name="May G."/>
            <person name="Haridas S."/>
            <person name="Lim J."/>
            <person name="Wang M."/>
            <person name="Labutti K."/>
            <person name="Lipzen A."/>
            <person name="Barry K."/>
            <person name="Grigoriev I.V."/>
        </authorList>
    </citation>
    <scope>NUCLEOTIDE SEQUENCE [LARGE SCALE GENOMIC DNA]</scope>
    <source>
        <strain evidence="3">J235TASD1</strain>
    </source>
</reference>
<dbReference type="STRING" id="196109.A0A136JGE0"/>
<feature type="compositionally biased region" description="Low complexity" evidence="1">
    <location>
        <begin position="8"/>
        <end position="22"/>
    </location>
</feature>
<dbReference type="PANTHER" id="PTHR42070:SF1">
    <property type="entry name" value="FILAMENT ASSOCIATED PROTEIN, PUTATIVE (AFU_ORTHOLOGUE AFUA_8G06630)-RELATED"/>
    <property type="match status" value="1"/>
</dbReference>
<keyword evidence="3" id="KW-1185">Reference proteome</keyword>